<feature type="transmembrane region" description="Helical" evidence="6">
    <location>
        <begin position="72"/>
        <end position="95"/>
    </location>
</feature>
<organism evidence="9 10">
    <name type="scientific">Clupea harengus</name>
    <name type="common">Atlantic herring</name>
    <dbReference type="NCBI Taxonomy" id="7950"/>
    <lineage>
        <taxon>Eukaryota</taxon>
        <taxon>Metazoa</taxon>
        <taxon>Chordata</taxon>
        <taxon>Craniata</taxon>
        <taxon>Vertebrata</taxon>
        <taxon>Euteleostomi</taxon>
        <taxon>Actinopterygii</taxon>
        <taxon>Neopterygii</taxon>
        <taxon>Teleostei</taxon>
        <taxon>Clupei</taxon>
        <taxon>Clupeiformes</taxon>
        <taxon>Clupeoidei</taxon>
        <taxon>Clupeidae</taxon>
        <taxon>Clupea</taxon>
    </lineage>
</organism>
<dbReference type="Pfam" id="PF07810">
    <property type="entry name" value="TMC"/>
    <property type="match status" value="1"/>
</dbReference>
<dbReference type="PANTHER" id="PTHR23302">
    <property type="entry name" value="TRANSMEMBRANE CHANNEL-RELATED"/>
    <property type="match status" value="1"/>
</dbReference>
<reference evidence="10" key="1">
    <citation type="submission" date="2025-08" db="UniProtKB">
        <authorList>
            <consortium name="RefSeq"/>
        </authorList>
    </citation>
    <scope>IDENTIFICATION</scope>
</reference>
<name>A0A6P8EYY6_CLUHA</name>
<feature type="compositionally biased region" description="Basic residues" evidence="7">
    <location>
        <begin position="530"/>
        <end position="539"/>
    </location>
</feature>
<evidence type="ECO:0000256" key="2">
    <source>
        <dbReference type="ARBA" id="ARBA00006510"/>
    </source>
</evidence>
<gene>
    <name evidence="10" type="primary">LOC105899970</name>
</gene>
<keyword evidence="4 6" id="KW-1133">Transmembrane helix</keyword>
<evidence type="ECO:0000256" key="4">
    <source>
        <dbReference type="ARBA" id="ARBA00022989"/>
    </source>
</evidence>
<dbReference type="PANTHER" id="PTHR23302:SF5">
    <property type="entry name" value="TRANSMEMBRANE CHANNEL-LIKE PROTEIN 5"/>
    <property type="match status" value="1"/>
</dbReference>
<keyword evidence="9" id="KW-1185">Reference proteome</keyword>
<evidence type="ECO:0000256" key="3">
    <source>
        <dbReference type="ARBA" id="ARBA00022692"/>
    </source>
</evidence>
<dbReference type="GO" id="GO:0008381">
    <property type="term" value="F:mechanosensitive monoatomic ion channel activity"/>
    <property type="evidence" value="ECO:0007669"/>
    <property type="project" value="TreeGrafter"/>
</dbReference>
<evidence type="ECO:0000259" key="8">
    <source>
        <dbReference type="Pfam" id="PF07810"/>
    </source>
</evidence>
<accession>A0A6P8EYY6</accession>
<feature type="transmembrane region" description="Helical" evidence="6">
    <location>
        <begin position="116"/>
        <end position="132"/>
    </location>
</feature>
<keyword evidence="5 6" id="KW-0472">Membrane</keyword>
<feature type="transmembrane region" description="Helical" evidence="6">
    <location>
        <begin position="192"/>
        <end position="209"/>
    </location>
</feature>
<comment type="subcellular location">
    <subcellularLocation>
        <location evidence="1 6">Membrane</location>
        <topology evidence="1 6">Multi-pass membrane protein</topology>
    </subcellularLocation>
</comment>
<feature type="compositionally biased region" description="Basic and acidic residues" evidence="7">
    <location>
        <begin position="435"/>
        <end position="444"/>
    </location>
</feature>
<feature type="transmembrane region" description="Helical" evidence="6">
    <location>
        <begin position="314"/>
        <end position="334"/>
    </location>
</feature>
<feature type="transmembrane region" description="Helical" evidence="6">
    <location>
        <begin position="152"/>
        <end position="171"/>
    </location>
</feature>
<dbReference type="Proteomes" id="UP000515152">
    <property type="component" value="Chromosome 1"/>
</dbReference>
<evidence type="ECO:0000313" key="9">
    <source>
        <dbReference type="Proteomes" id="UP000515152"/>
    </source>
</evidence>
<dbReference type="KEGG" id="char:105899970"/>
<feature type="region of interest" description="Disordered" evidence="7">
    <location>
        <begin position="417"/>
        <end position="539"/>
    </location>
</feature>
<feature type="domain" description="TMC" evidence="8">
    <location>
        <begin position="140"/>
        <end position="242"/>
    </location>
</feature>
<dbReference type="RefSeq" id="XP_031421448.2">
    <property type="nucleotide sequence ID" value="XM_031565588.2"/>
</dbReference>
<dbReference type="OrthoDB" id="1936208at2759"/>
<evidence type="ECO:0000313" key="10">
    <source>
        <dbReference type="RefSeq" id="XP_031421448.2"/>
    </source>
</evidence>
<proteinExistence type="inferred from homology"/>
<evidence type="ECO:0000256" key="7">
    <source>
        <dbReference type="SAM" id="MobiDB-lite"/>
    </source>
</evidence>
<evidence type="ECO:0000256" key="1">
    <source>
        <dbReference type="ARBA" id="ARBA00004141"/>
    </source>
</evidence>
<dbReference type="AlphaFoldDB" id="A0A6P8EYY6"/>
<dbReference type="GeneID" id="105899970"/>
<dbReference type="InterPro" id="IPR038900">
    <property type="entry name" value="TMC"/>
</dbReference>
<feature type="transmembrane region" description="Helical" evidence="6">
    <location>
        <begin position="31"/>
        <end position="52"/>
    </location>
</feature>
<sequence>MFVQIKESLSEVRERTVFTASDSLKNISVHVAAWVLYVGLAFVSCTAVYFMSTYNLQIVEVALHARDLESEAFFLLLPILVSFINMVVPLLYGLISRIEQYDNLRAKLYADLARDVLLKMSILGILCYYWLTDVPSKLPCWESFVGQDVYRLAIADFMFSVLGCVFGEYLGSLIGNKCMKSLRPPEFDITRNVLDLIYAQTLIWIGVYFSPLLPIVQIVKLFIIFYMKKVSIRLICRLSTRPGLATEMKTAFVFLLFFPSYIGSLFIVGYIVWSLKPSAHCGPFQGLNTAIDALSSWMEAAVVSPHKLVIQGKLLLLLLSSIMLIILYFLWQVVQDRKWLISSLREHIVNEGKDKAFLLVRLRRVQGGSGRPQVRFLDEEVKAVRKSTFKVAPSMVRVKPSRPAAERTRWASAQALTPVQPPPAASLKPPQQPRQKPDQRDKATRRGPSSAGKDQSSLNPEAGSAGTGRVSRVECWVEDERPDQPSPSPAPQLAWGSTSRTPPRFPRLEPITPRDAQAPLPGTVPESPKHSKRTHKPKH</sequence>
<evidence type="ECO:0000256" key="5">
    <source>
        <dbReference type="ARBA" id="ARBA00023136"/>
    </source>
</evidence>
<dbReference type="GO" id="GO:0005886">
    <property type="term" value="C:plasma membrane"/>
    <property type="evidence" value="ECO:0007669"/>
    <property type="project" value="InterPro"/>
</dbReference>
<dbReference type="InterPro" id="IPR012496">
    <property type="entry name" value="TMC_dom"/>
</dbReference>
<keyword evidence="3 6" id="KW-0812">Transmembrane</keyword>
<feature type="transmembrane region" description="Helical" evidence="6">
    <location>
        <begin position="252"/>
        <end position="273"/>
    </location>
</feature>
<comment type="similarity">
    <text evidence="2 6">Belongs to the TMC family.</text>
</comment>
<evidence type="ECO:0000256" key="6">
    <source>
        <dbReference type="RuleBase" id="RU310713"/>
    </source>
</evidence>
<protein>
    <recommendedName>
        <fullName evidence="6">Transmembrane channel-like protein</fullName>
    </recommendedName>
</protein>